<gene>
    <name evidence="2" type="ORF">F5X71_01915</name>
</gene>
<dbReference type="EMBL" id="CP046171">
    <property type="protein sequence ID" value="QIS01237.1"/>
    <property type="molecule type" value="Genomic_DNA"/>
</dbReference>
<reference evidence="2 3" key="1">
    <citation type="journal article" date="2019" name="ACS Chem. Biol.">
        <title>Identification and Mobilization of a Cryptic Antibiotic Biosynthesis Gene Locus from a Human-Pathogenic Nocardia Isolate.</title>
        <authorList>
            <person name="Herisse M."/>
            <person name="Ishida K."/>
            <person name="Porter J.L."/>
            <person name="Howden B."/>
            <person name="Hertweck C."/>
            <person name="Stinear T.P."/>
            <person name="Pidot S.J."/>
        </authorList>
    </citation>
    <scope>NUCLEOTIDE SEQUENCE [LARGE SCALE GENOMIC DNA]</scope>
    <source>
        <strain evidence="2 3">AUSMDU00024985</strain>
    </source>
</reference>
<dbReference type="Proteomes" id="UP000501705">
    <property type="component" value="Chromosome"/>
</dbReference>
<sequence>MGLVLVLAGAVPLVVLLVGGFLGLLTPPRSPVVGVAFIPVWFPGLIAVACAAFDRASRYVRVRPIVGDTAIVLVAHPRFAEAVAAQGFS</sequence>
<dbReference type="AlphaFoldDB" id="A0A6G9XJZ9"/>
<keyword evidence="1" id="KW-0472">Membrane</keyword>
<evidence type="ECO:0000256" key="1">
    <source>
        <dbReference type="SAM" id="Phobius"/>
    </source>
</evidence>
<evidence type="ECO:0000313" key="3">
    <source>
        <dbReference type="Proteomes" id="UP000501705"/>
    </source>
</evidence>
<organism evidence="2 3">
    <name type="scientific">Nocardia brasiliensis</name>
    <dbReference type="NCBI Taxonomy" id="37326"/>
    <lineage>
        <taxon>Bacteria</taxon>
        <taxon>Bacillati</taxon>
        <taxon>Actinomycetota</taxon>
        <taxon>Actinomycetes</taxon>
        <taxon>Mycobacteriales</taxon>
        <taxon>Nocardiaceae</taxon>
        <taxon>Nocardia</taxon>
    </lineage>
</organism>
<evidence type="ECO:0000313" key="2">
    <source>
        <dbReference type="EMBL" id="QIS01237.1"/>
    </source>
</evidence>
<protein>
    <submittedName>
        <fullName evidence="2">Uncharacterized protein</fullName>
    </submittedName>
</protein>
<name>A0A6G9XJZ9_NOCBR</name>
<keyword evidence="1" id="KW-0812">Transmembrane</keyword>
<dbReference type="RefSeq" id="WP_167460387.1">
    <property type="nucleotide sequence ID" value="NZ_CP046171.1"/>
</dbReference>
<proteinExistence type="predicted"/>
<feature type="transmembrane region" description="Helical" evidence="1">
    <location>
        <begin position="33"/>
        <end position="53"/>
    </location>
</feature>
<accession>A0A6G9XJZ9</accession>
<keyword evidence="1" id="KW-1133">Transmembrane helix</keyword>